<evidence type="ECO:0000256" key="1">
    <source>
        <dbReference type="ARBA" id="ARBA00022491"/>
    </source>
</evidence>
<organism evidence="7 8">
    <name type="scientific">Rhodoblastus acidophilus</name>
    <name type="common">Rhodopseudomonas acidophila</name>
    <dbReference type="NCBI Taxonomy" id="1074"/>
    <lineage>
        <taxon>Bacteria</taxon>
        <taxon>Pseudomonadati</taxon>
        <taxon>Pseudomonadota</taxon>
        <taxon>Alphaproteobacteria</taxon>
        <taxon>Hyphomicrobiales</taxon>
        <taxon>Rhodoblastaceae</taxon>
        <taxon>Rhodoblastus</taxon>
    </lineage>
</organism>
<evidence type="ECO:0000256" key="3">
    <source>
        <dbReference type="ARBA" id="ARBA00023125"/>
    </source>
</evidence>
<dbReference type="Pfam" id="PF13411">
    <property type="entry name" value="MerR_1"/>
    <property type="match status" value="1"/>
</dbReference>
<dbReference type="OrthoDB" id="9803659at2"/>
<keyword evidence="5" id="KW-0175">Coiled coil</keyword>
<dbReference type="EMBL" id="FYDG01000001">
    <property type="protein sequence ID" value="SNB52608.1"/>
    <property type="molecule type" value="Genomic_DNA"/>
</dbReference>
<dbReference type="PANTHER" id="PTHR30204:SF69">
    <property type="entry name" value="MERR-FAMILY TRANSCRIPTIONAL REGULATOR"/>
    <property type="match status" value="1"/>
</dbReference>
<protein>
    <submittedName>
        <fullName evidence="7">DNA-binding transcriptional regulator, MerR family</fullName>
    </submittedName>
</protein>
<dbReference type="GO" id="GO:0003677">
    <property type="term" value="F:DNA binding"/>
    <property type="evidence" value="ECO:0007669"/>
    <property type="project" value="UniProtKB-KW"/>
</dbReference>
<keyword evidence="1" id="KW-0678">Repressor</keyword>
<keyword evidence="3 7" id="KW-0238">DNA-binding</keyword>
<feature type="coiled-coil region" evidence="5">
    <location>
        <begin position="86"/>
        <end position="120"/>
    </location>
</feature>
<dbReference type="RefSeq" id="WP_088518782.1">
    <property type="nucleotide sequence ID" value="NZ_FYDG01000001.1"/>
</dbReference>
<gene>
    <name evidence="7" type="ORF">SAMN06265338_101291</name>
</gene>
<feature type="domain" description="HTH merR-type" evidence="6">
    <location>
        <begin position="10"/>
        <end position="75"/>
    </location>
</feature>
<evidence type="ECO:0000256" key="4">
    <source>
        <dbReference type="ARBA" id="ARBA00023163"/>
    </source>
</evidence>
<keyword evidence="8" id="KW-1185">Reference proteome</keyword>
<dbReference type="AlphaFoldDB" id="A0A212Q089"/>
<evidence type="ECO:0000259" key="6">
    <source>
        <dbReference type="PROSITE" id="PS50937"/>
    </source>
</evidence>
<proteinExistence type="predicted"/>
<dbReference type="SMART" id="SM00422">
    <property type="entry name" value="HTH_MERR"/>
    <property type="match status" value="1"/>
</dbReference>
<evidence type="ECO:0000256" key="2">
    <source>
        <dbReference type="ARBA" id="ARBA00023015"/>
    </source>
</evidence>
<accession>A0A212Q089</accession>
<dbReference type="SUPFAM" id="SSF46955">
    <property type="entry name" value="Putative DNA-binding domain"/>
    <property type="match status" value="1"/>
</dbReference>
<sequence>MTLQYPSGSSIREVAQYFDLTLRTLRFYEQVGLITPARFMGARYYGPEEFKRLRAIIEAKRLGFTLQEIRNFLSRGKGLPGGDDFNIKLDLDLETMKAQLEMLERRREEIQSAIADLRLAYSKRHTMDATAEWRPMST</sequence>
<keyword evidence="2" id="KW-0805">Transcription regulation</keyword>
<evidence type="ECO:0000256" key="5">
    <source>
        <dbReference type="SAM" id="Coils"/>
    </source>
</evidence>
<dbReference type="Gene3D" id="1.10.1660.10">
    <property type="match status" value="1"/>
</dbReference>
<dbReference type="Proteomes" id="UP000198418">
    <property type="component" value="Unassembled WGS sequence"/>
</dbReference>
<name>A0A212Q089_RHOAC</name>
<dbReference type="InterPro" id="IPR047057">
    <property type="entry name" value="MerR_fam"/>
</dbReference>
<dbReference type="GO" id="GO:0003700">
    <property type="term" value="F:DNA-binding transcription factor activity"/>
    <property type="evidence" value="ECO:0007669"/>
    <property type="project" value="InterPro"/>
</dbReference>
<keyword evidence="4" id="KW-0804">Transcription</keyword>
<dbReference type="InterPro" id="IPR000551">
    <property type="entry name" value="MerR-type_HTH_dom"/>
</dbReference>
<evidence type="ECO:0000313" key="7">
    <source>
        <dbReference type="EMBL" id="SNB52608.1"/>
    </source>
</evidence>
<dbReference type="PANTHER" id="PTHR30204">
    <property type="entry name" value="REDOX-CYCLING DRUG-SENSING TRANSCRIPTIONAL ACTIVATOR SOXR"/>
    <property type="match status" value="1"/>
</dbReference>
<dbReference type="PROSITE" id="PS50937">
    <property type="entry name" value="HTH_MERR_2"/>
    <property type="match status" value="1"/>
</dbReference>
<evidence type="ECO:0000313" key="8">
    <source>
        <dbReference type="Proteomes" id="UP000198418"/>
    </source>
</evidence>
<dbReference type="InterPro" id="IPR009061">
    <property type="entry name" value="DNA-bd_dom_put_sf"/>
</dbReference>
<reference evidence="8" key="1">
    <citation type="submission" date="2017-06" db="EMBL/GenBank/DDBJ databases">
        <authorList>
            <person name="Varghese N."/>
            <person name="Submissions S."/>
        </authorList>
    </citation>
    <scope>NUCLEOTIDE SEQUENCE [LARGE SCALE GENOMIC DNA]</scope>
    <source>
        <strain evidence="8">DSM 137</strain>
    </source>
</reference>